<keyword evidence="4" id="KW-0254">Endocytosis</keyword>
<keyword evidence="7" id="KW-0677">Repeat</keyword>
<evidence type="ECO:0000256" key="2">
    <source>
        <dbReference type="ARBA" id="ARBA00009939"/>
    </source>
</evidence>
<feature type="disulfide bond" evidence="14">
    <location>
        <begin position="35"/>
        <end position="47"/>
    </location>
</feature>
<keyword evidence="3 13" id="KW-0245">EGF-like domain</keyword>
<dbReference type="InterPro" id="IPR000152">
    <property type="entry name" value="EGF-type_Asp/Asn_hydroxyl_site"/>
</dbReference>
<feature type="disulfide bond" evidence="14">
    <location>
        <begin position="508"/>
        <end position="520"/>
    </location>
</feature>
<evidence type="ECO:0000313" key="19">
    <source>
        <dbReference type="EnsemblMetazoa" id="ACOM040312-PA.1"/>
    </source>
</evidence>
<dbReference type="Pfam" id="PF12662">
    <property type="entry name" value="cEGF"/>
    <property type="match status" value="1"/>
</dbReference>
<dbReference type="PROSITE" id="PS00022">
    <property type="entry name" value="EGF_1"/>
    <property type="match status" value="1"/>
</dbReference>
<feature type="repeat" description="LDL-receptor class B" evidence="15">
    <location>
        <begin position="906"/>
        <end position="949"/>
    </location>
</feature>
<dbReference type="InterPro" id="IPR049883">
    <property type="entry name" value="NOTCH1_EGF-like"/>
</dbReference>
<feature type="disulfide bond" evidence="14">
    <location>
        <begin position="515"/>
        <end position="533"/>
    </location>
</feature>
<dbReference type="SMART" id="SM00181">
    <property type="entry name" value="EGF"/>
    <property type="match status" value="5"/>
</dbReference>
<accession>A0A8W7Q013</accession>
<feature type="disulfide bond" evidence="14">
    <location>
        <begin position="614"/>
        <end position="629"/>
    </location>
</feature>
<proteinExistence type="inferred from homology"/>
<feature type="repeat" description="LDL-receptor class B" evidence="15">
    <location>
        <begin position="861"/>
        <end position="904"/>
    </location>
</feature>
<dbReference type="SMART" id="SM00179">
    <property type="entry name" value="EGF_CA"/>
    <property type="match status" value="4"/>
</dbReference>
<feature type="region of interest" description="Disordered" evidence="16">
    <location>
        <begin position="1257"/>
        <end position="1294"/>
    </location>
</feature>
<dbReference type="FunFam" id="2.10.25.10:FF:000038">
    <property type="entry name" value="Fibrillin 2"/>
    <property type="match status" value="1"/>
</dbReference>
<dbReference type="InterPro" id="IPR011042">
    <property type="entry name" value="6-blade_b-propeller_TolB-like"/>
</dbReference>
<evidence type="ECO:0000256" key="15">
    <source>
        <dbReference type="PROSITE-ProRule" id="PRU00461"/>
    </source>
</evidence>
<feature type="disulfide bond" evidence="14">
    <location>
        <begin position="444"/>
        <end position="459"/>
    </location>
</feature>
<name>A0A8W7Q013_ANOCL</name>
<dbReference type="Pfam" id="PF07645">
    <property type="entry name" value="EGF_CA"/>
    <property type="match status" value="1"/>
</dbReference>
<evidence type="ECO:0000256" key="5">
    <source>
        <dbReference type="ARBA" id="ARBA00022692"/>
    </source>
</evidence>
<dbReference type="FunFam" id="4.10.400.10:FF:000024">
    <property type="entry name" value="Low-density lipoprotein RecePtor related"/>
    <property type="match status" value="1"/>
</dbReference>
<dbReference type="Pfam" id="PF00058">
    <property type="entry name" value="Ldl_recept_b"/>
    <property type="match status" value="1"/>
</dbReference>
<feature type="disulfide bond" evidence="13">
    <location>
        <begin position="1077"/>
        <end position="1086"/>
    </location>
</feature>
<feature type="disulfide bond" evidence="14">
    <location>
        <begin position="148"/>
        <end position="160"/>
    </location>
</feature>
<feature type="disulfide bond" evidence="14">
    <location>
        <begin position="305"/>
        <end position="323"/>
    </location>
</feature>
<evidence type="ECO:0000256" key="9">
    <source>
        <dbReference type="ARBA" id="ARBA00023136"/>
    </source>
</evidence>
<keyword evidence="9 17" id="KW-0472">Membrane</keyword>
<feature type="disulfide bond" evidence="14">
    <location>
        <begin position="425"/>
        <end position="437"/>
    </location>
</feature>
<dbReference type="InterPro" id="IPR023415">
    <property type="entry name" value="LDLR_class-A_CS"/>
</dbReference>
<evidence type="ECO:0000256" key="8">
    <source>
        <dbReference type="ARBA" id="ARBA00022989"/>
    </source>
</evidence>
<evidence type="ECO:0000256" key="17">
    <source>
        <dbReference type="SAM" id="Phobius"/>
    </source>
</evidence>
<dbReference type="PROSITE" id="PS50068">
    <property type="entry name" value="LDLRA_2"/>
    <property type="match status" value="11"/>
</dbReference>
<keyword evidence="10 13" id="KW-1015">Disulfide bond</keyword>
<evidence type="ECO:0000256" key="3">
    <source>
        <dbReference type="ARBA" id="ARBA00022536"/>
    </source>
</evidence>
<dbReference type="InterPro" id="IPR000033">
    <property type="entry name" value="LDLR_classB_rpt"/>
</dbReference>
<dbReference type="Proteomes" id="UP000075882">
    <property type="component" value="Unassembled WGS sequence"/>
</dbReference>
<dbReference type="PROSITE" id="PS01209">
    <property type="entry name" value="LDLRA_1"/>
    <property type="match status" value="6"/>
</dbReference>
<comment type="subcellular location">
    <subcellularLocation>
        <location evidence="1">Membrane</location>
        <topology evidence="1">Single-pass membrane protein</topology>
    </subcellularLocation>
</comment>
<dbReference type="PROSITE" id="PS51120">
    <property type="entry name" value="LDLRB"/>
    <property type="match status" value="3"/>
</dbReference>
<feature type="disulfide bond" evidence="14">
    <location>
        <begin position="432"/>
        <end position="450"/>
    </location>
</feature>
<dbReference type="InterPro" id="IPR009030">
    <property type="entry name" value="Growth_fac_rcpt_cys_sf"/>
</dbReference>
<dbReference type="InterPro" id="IPR051221">
    <property type="entry name" value="LDLR-related"/>
</dbReference>
<dbReference type="GO" id="GO:0016324">
    <property type="term" value="C:apical plasma membrane"/>
    <property type="evidence" value="ECO:0007669"/>
    <property type="project" value="TreeGrafter"/>
</dbReference>
<dbReference type="SUPFAM" id="SSF57184">
    <property type="entry name" value="Growth factor receptor domain"/>
    <property type="match status" value="1"/>
</dbReference>
<dbReference type="InterPro" id="IPR000742">
    <property type="entry name" value="EGF"/>
</dbReference>
<dbReference type="InterPro" id="IPR018097">
    <property type="entry name" value="EGF_Ca-bd_CS"/>
</dbReference>
<feature type="disulfide bond" evidence="14">
    <location>
        <begin position="483"/>
        <end position="498"/>
    </location>
</feature>
<dbReference type="PANTHER" id="PTHR22722">
    <property type="entry name" value="LOW-DENSITY LIPOPROTEIN RECEPTOR-RELATED PROTEIN 2-RELATED"/>
    <property type="match status" value="1"/>
</dbReference>
<feature type="disulfide bond" evidence="14">
    <location>
        <begin position="42"/>
        <end position="60"/>
    </location>
</feature>
<dbReference type="FunFam" id="2.120.10.30:FF:000241">
    <property type="entry name" value="Low-density lipoprotein receptor-related protein 6"/>
    <property type="match status" value="1"/>
</dbReference>
<dbReference type="PRINTS" id="PR00261">
    <property type="entry name" value="LDLRECEPTOR"/>
</dbReference>
<dbReference type="GO" id="GO:0006898">
    <property type="term" value="P:receptor-mediated endocytosis"/>
    <property type="evidence" value="ECO:0007669"/>
    <property type="project" value="TreeGrafter"/>
</dbReference>
<dbReference type="SMART" id="SM00135">
    <property type="entry name" value="LY"/>
    <property type="match status" value="5"/>
</dbReference>
<keyword evidence="8 17" id="KW-1133">Transmembrane helix</keyword>
<dbReference type="FunFam" id="4.10.400.10:FF:000034">
    <property type="entry name" value="Low-density lipoprotein receptor-related protein 2"/>
    <property type="match status" value="1"/>
</dbReference>
<feature type="repeat" description="LDL-receptor class B" evidence="15">
    <location>
        <begin position="812"/>
        <end position="860"/>
    </location>
</feature>
<dbReference type="SUPFAM" id="SSF63825">
    <property type="entry name" value="YWTD domain"/>
    <property type="match status" value="1"/>
</dbReference>
<feature type="domain" description="EGF-like" evidence="18">
    <location>
        <begin position="1047"/>
        <end position="1087"/>
    </location>
</feature>
<feature type="transmembrane region" description="Helical" evidence="17">
    <location>
        <begin position="1104"/>
        <end position="1124"/>
    </location>
</feature>
<feature type="disulfide bond" evidence="14">
    <location>
        <begin position="99"/>
        <end position="114"/>
    </location>
</feature>
<feature type="region of interest" description="Disordered" evidence="16">
    <location>
        <begin position="1153"/>
        <end position="1174"/>
    </location>
</feature>
<evidence type="ECO:0000256" key="7">
    <source>
        <dbReference type="ARBA" id="ARBA00022737"/>
    </source>
</evidence>
<keyword evidence="12" id="KW-0325">Glycoprotein</keyword>
<dbReference type="GO" id="GO:0043235">
    <property type="term" value="C:receptor complex"/>
    <property type="evidence" value="ECO:0007669"/>
    <property type="project" value="TreeGrafter"/>
</dbReference>
<dbReference type="PROSITE" id="PS00010">
    <property type="entry name" value="ASX_HYDROXYL"/>
    <property type="match status" value="1"/>
</dbReference>
<evidence type="ECO:0000256" key="16">
    <source>
        <dbReference type="SAM" id="MobiDB-lite"/>
    </source>
</evidence>
<keyword evidence="11" id="KW-0675">Receptor</keyword>
<dbReference type="GO" id="GO:0042562">
    <property type="term" value="F:hormone binding"/>
    <property type="evidence" value="ECO:0007669"/>
    <property type="project" value="TreeGrafter"/>
</dbReference>
<feature type="disulfide bond" evidence="14">
    <location>
        <begin position="189"/>
        <end position="201"/>
    </location>
</feature>
<dbReference type="SMART" id="SM00192">
    <property type="entry name" value="LDLa"/>
    <property type="match status" value="13"/>
</dbReference>
<evidence type="ECO:0000256" key="4">
    <source>
        <dbReference type="ARBA" id="ARBA00022583"/>
    </source>
</evidence>
<dbReference type="SUPFAM" id="SSF57424">
    <property type="entry name" value="LDL receptor-like module"/>
    <property type="match status" value="10"/>
</dbReference>
<dbReference type="SUPFAM" id="SSF57196">
    <property type="entry name" value="EGF/Laminin"/>
    <property type="match status" value="2"/>
</dbReference>
<feature type="disulfide bond" evidence="14">
    <location>
        <begin position="464"/>
        <end position="476"/>
    </location>
</feature>
<evidence type="ECO:0000259" key="18">
    <source>
        <dbReference type="PROSITE" id="PS50026"/>
    </source>
</evidence>
<evidence type="ECO:0000256" key="1">
    <source>
        <dbReference type="ARBA" id="ARBA00004167"/>
    </source>
</evidence>
<evidence type="ECO:0000256" key="13">
    <source>
        <dbReference type="PROSITE-ProRule" id="PRU00076"/>
    </source>
</evidence>
<dbReference type="PANTHER" id="PTHR22722:SF14">
    <property type="entry name" value="MEGALIN, ISOFORM A"/>
    <property type="match status" value="1"/>
</dbReference>
<evidence type="ECO:0000256" key="12">
    <source>
        <dbReference type="ARBA" id="ARBA00023180"/>
    </source>
</evidence>
<dbReference type="InterPro" id="IPR002172">
    <property type="entry name" value="LDrepeatLR_classA_rpt"/>
</dbReference>
<evidence type="ECO:0000256" key="11">
    <source>
        <dbReference type="ARBA" id="ARBA00023170"/>
    </source>
</evidence>
<dbReference type="PROSITE" id="PS50026">
    <property type="entry name" value="EGF_3"/>
    <property type="match status" value="1"/>
</dbReference>
<dbReference type="GO" id="GO:0005509">
    <property type="term" value="F:calcium ion binding"/>
    <property type="evidence" value="ECO:0007669"/>
    <property type="project" value="InterPro"/>
</dbReference>
<dbReference type="CDD" id="cd00112">
    <property type="entry name" value="LDLa"/>
    <property type="match status" value="11"/>
</dbReference>
<dbReference type="VEuPathDB" id="VectorBase:ACON2_033825"/>
<dbReference type="InterPro" id="IPR026823">
    <property type="entry name" value="cEGF"/>
</dbReference>
<dbReference type="FunFam" id="4.10.400.10:FF:000078">
    <property type="entry name" value="low-density lipoprotein receptor-related protein 2"/>
    <property type="match status" value="2"/>
</dbReference>
<dbReference type="InterPro" id="IPR001881">
    <property type="entry name" value="EGF-like_Ca-bd_dom"/>
</dbReference>
<keyword evidence="6" id="KW-0732">Signal</keyword>
<sequence length="1294" mass="142059">MFGHQNLCEFILSTLQPAAVWVGGSIFSNETDVPCPFGTFKCPEGKCIPQTSVCNYQKDCDKGEDELNHCPPPECEPGQISCGQYVFNKTYCIPPHYKCDMTIDCVDGTDESDCSKYPCGGGWVCDHDNDCGDGSDEGKNCNSQYKTCTPQEFTCQNFKCIRNQYRCDGEDDCGDHSDEVGCKKDNATCAEGKFTCNNGQCIDYHLVCNKVPDCTDESDEPLHCNVDECAKVEIHRCGHKCVDTLTSYYCDCNQGYKLLEDGKACADIDECIETPGVCSQHCSNTPGGYYCKYKRTCDPETEFSCKNGRCIPKLWMCDFDNDCGDDSDEPAYMCRQRNCTTGWSRCPGQSNYRCIPKWLFCDGKDDCRDKSDELPENCPQCNQETDFKCNNNRCIPRQWMCDFADDCGDGSDESETQCKGKYRECSESEFRCDNGKCISSRWRCDHEDDCGDNSDEYGCEGFQCKNGTFQCKSGHCIAAYFRCDGDRDCRDMSDEIGCPPRFPGGRYCPESRFQCANNLCVLPSDLCDGTDDCGDTRTRRPPSAPTSTATRCAGSSARTIAASPGTRFCDGVDNCGDGSDENNMTLCAARQKPCDLYTQYQCANKKCIDRAQVCDYADDCGDGSDELGCHRTASCSALNKGGCEHHCVNLTDGYICACYAGFIIDASNKKRCTDIDECATGTHGCSHLCTNLNGTYECGCREGFRLSDRVSGVCKALKGEPLLVLSGGPEIRAYEPAQNRQFDVIAGEKRIEALDYNPESQMIFWTDSYDKTIKRSYMVNAMNGDAKVGYAQDLNMKGGTKPTALAVDWVADNLYWAETDRTGSKPRGRIMVAKTDGRYRRALVQAGLEVPTAIAVDPQLGRMFWADAGSAPKIEVSWMDGSKRRPIITEAIRHPAGLTVDYSQDHAVYWVDTKLNTIEVMKPDGTMRRTVLKGDLLKHPVSLDVFESSLYWVTRDTGELLRQDKFGRGVQVTVQRNLANPSSIKVYHELRYNTTLNNPCYRNPCSHLCLLVPGGRRCSCPDNTVPTSHRSTAEVVCDAPAERPRPAPRVCPCQNGGLCKEADAGPGAPSSELVCVCLPEFSGTHCEVYSEKILGAAGSSTTAIFVPLLILMLIIIAIGLFVIVKKRPFGKPSLSSSQSVSFRPGTNVEFNSSEFPSAQRLPGVPGGAATGTTAGTAVTPLDGYSLDTLNNKNTDFSNPMYDAVQAGSDPMPTSNMPSDIYEVPSDVGKLNGRKEGSSLSTGPFTEPVSAILAPSSITHKTSPQLNLRPKELNPSMHDTGKDTQLLVEEDKSEC</sequence>
<feature type="disulfide bond" evidence="14">
    <location>
        <begin position="196"/>
        <end position="214"/>
    </location>
</feature>
<dbReference type="FunFam" id="2.10.25.10:FF:000240">
    <property type="entry name" value="Vitamin K-dependent protein S"/>
    <property type="match status" value="1"/>
</dbReference>
<comment type="caution">
    <text evidence="13">Lacks conserved residue(s) required for the propagation of feature annotation.</text>
</comment>
<dbReference type="PROSITE" id="PS01187">
    <property type="entry name" value="EGF_CA"/>
    <property type="match status" value="2"/>
</dbReference>
<dbReference type="PROSITE" id="PS01186">
    <property type="entry name" value="EGF_2"/>
    <property type="match status" value="1"/>
</dbReference>
<dbReference type="Gene3D" id="4.10.1220.10">
    <property type="entry name" value="EGF-type module"/>
    <property type="match status" value="1"/>
</dbReference>
<feature type="disulfide bond" evidence="14">
    <location>
        <begin position="602"/>
        <end position="620"/>
    </location>
</feature>
<feature type="disulfide bond" evidence="14">
    <location>
        <begin position="471"/>
        <end position="489"/>
    </location>
</feature>
<dbReference type="Gene3D" id="4.10.400.10">
    <property type="entry name" value="Low-density Lipoprotein Receptor"/>
    <property type="match status" value="11"/>
</dbReference>
<dbReference type="Gene3D" id="2.120.10.30">
    <property type="entry name" value="TolB, C-terminal domain"/>
    <property type="match status" value="1"/>
</dbReference>
<feature type="disulfide bond" evidence="14">
    <location>
        <begin position="389"/>
        <end position="407"/>
    </location>
</feature>
<keyword evidence="5 17" id="KW-0812">Transmembrane</keyword>
<dbReference type="Pfam" id="PF00057">
    <property type="entry name" value="Ldl_recept_a"/>
    <property type="match status" value="10"/>
</dbReference>
<comment type="similarity">
    <text evidence="2">Belongs to the LDLR family.</text>
</comment>
<organism evidence="19">
    <name type="scientific">Anopheles coluzzii</name>
    <name type="common">African malaria mosquito</name>
    <dbReference type="NCBI Taxonomy" id="1518534"/>
    <lineage>
        <taxon>Eukaryota</taxon>
        <taxon>Metazoa</taxon>
        <taxon>Ecdysozoa</taxon>
        <taxon>Arthropoda</taxon>
        <taxon>Hexapoda</taxon>
        <taxon>Insecta</taxon>
        <taxon>Pterygota</taxon>
        <taxon>Neoptera</taxon>
        <taxon>Endopterygota</taxon>
        <taxon>Diptera</taxon>
        <taxon>Nematocera</taxon>
        <taxon>Culicoidea</taxon>
        <taxon>Culicidae</taxon>
        <taxon>Anophelinae</taxon>
        <taxon>Anopheles</taxon>
    </lineage>
</organism>
<evidence type="ECO:0000256" key="10">
    <source>
        <dbReference type="ARBA" id="ARBA00023157"/>
    </source>
</evidence>
<feature type="disulfide bond" evidence="14">
    <location>
        <begin position="167"/>
        <end position="182"/>
    </location>
</feature>
<evidence type="ECO:0000256" key="14">
    <source>
        <dbReference type="PROSITE-ProRule" id="PRU00124"/>
    </source>
</evidence>
<dbReference type="FunFam" id="4.10.400.10:FF:000135">
    <property type="entry name" value="LDL receptor protein 1, isoform G"/>
    <property type="match status" value="1"/>
</dbReference>
<dbReference type="InterPro" id="IPR036055">
    <property type="entry name" value="LDL_receptor-like_sf"/>
</dbReference>
<evidence type="ECO:0000256" key="6">
    <source>
        <dbReference type="ARBA" id="ARBA00022729"/>
    </source>
</evidence>
<reference evidence="19" key="1">
    <citation type="submission" date="2022-08" db="UniProtKB">
        <authorList>
            <consortium name="EnsemblMetazoa"/>
        </authorList>
    </citation>
    <scope>IDENTIFICATION</scope>
</reference>
<dbReference type="Gene3D" id="2.10.25.10">
    <property type="entry name" value="Laminin"/>
    <property type="match status" value="5"/>
</dbReference>
<dbReference type="EnsemblMetazoa" id="ACOM040312-RA">
    <property type="protein sequence ID" value="ACOM040312-PA.1"/>
    <property type="gene ID" value="ACOM040312"/>
</dbReference>
<feature type="disulfide bond" evidence="14">
    <location>
        <begin position="155"/>
        <end position="173"/>
    </location>
</feature>
<protein>
    <recommendedName>
        <fullName evidence="18">EGF-like domain-containing protein</fullName>
    </recommendedName>
</protein>